<proteinExistence type="predicted"/>
<accession>A0ABS5QSV5</accession>
<dbReference type="PANTHER" id="PTHR11851">
    <property type="entry name" value="METALLOPROTEASE"/>
    <property type="match status" value="1"/>
</dbReference>
<dbReference type="InterPro" id="IPR007863">
    <property type="entry name" value="Peptidase_M16_C"/>
</dbReference>
<keyword evidence="4" id="KW-1185">Reference proteome</keyword>
<name>A0ABS5QSV5_9LACO</name>
<comment type="caution">
    <text evidence="3">The sequence shown here is derived from an EMBL/GenBank/DDBJ whole genome shotgun (WGS) entry which is preliminary data.</text>
</comment>
<feature type="domain" description="Peptidase M16 C-terminal" evidence="2">
    <location>
        <begin position="179"/>
        <end position="312"/>
    </location>
</feature>
<evidence type="ECO:0000259" key="2">
    <source>
        <dbReference type="Pfam" id="PF05193"/>
    </source>
</evidence>
<dbReference type="EMBL" id="JAAMFJ010000001">
    <property type="protein sequence ID" value="MBS9336273.1"/>
    <property type="molecule type" value="Genomic_DNA"/>
</dbReference>
<sequence>MMNRDQQKEAVDCFYTADGLRVNLIQRPGYEQTVAALSVAMGSLSTSYEDDRGQKQAVPAGTAHFLEHKLFDKPSGDVLIDFTNLGADANAFTTMDQTCYYFSTNQSVEKALDLLLHFVQEPYFTEETVARERGIIEEEIASYQDDPFSILYQGVLKTAFEKSPLADDIAGTPASLKEITAELLYQVHARFYQPANLSLTVVSGKEPDQLRDWIVKSQARLGLKKGAVPAGVQLSLPQDQRRQGSTKAAVQREKLALLKRLPLVDGRPFTEQRLLAEIALDLTFGEQTDWYQKQYQEGRLGDDFDYEVQVLDGVAFLLFFSSADDVSNQAELIEKRLANLIAIVQEAGGDFDLLKRALIGENSMQQDRLEQLALDDDLALYGLSLFDKMKILARFEHGDVIAYAKTALQPGPLTQFTLKKLR</sequence>
<dbReference type="Pfam" id="PF00675">
    <property type="entry name" value="Peptidase_M16"/>
    <property type="match status" value="1"/>
</dbReference>
<dbReference type="RefSeq" id="WP_213792816.1">
    <property type="nucleotide sequence ID" value="NZ_JAAMFJ010000001.1"/>
</dbReference>
<dbReference type="Pfam" id="PF05193">
    <property type="entry name" value="Peptidase_M16_C"/>
    <property type="match status" value="1"/>
</dbReference>
<dbReference type="InterPro" id="IPR011765">
    <property type="entry name" value="Pept_M16_N"/>
</dbReference>
<reference evidence="3 4" key="1">
    <citation type="submission" date="2020-02" db="EMBL/GenBank/DDBJ databases">
        <title>Fructobacillus sp. isolated from paper mulberry of Taiwan.</title>
        <authorList>
            <person name="Lin S.-T."/>
        </authorList>
    </citation>
    <scope>NUCLEOTIDE SEQUENCE [LARGE SCALE GENOMIC DNA]</scope>
    <source>
        <strain evidence="3 4">M1-21</strain>
    </source>
</reference>
<evidence type="ECO:0000313" key="4">
    <source>
        <dbReference type="Proteomes" id="UP000735205"/>
    </source>
</evidence>
<feature type="domain" description="Peptidase M16 N-terminal" evidence="1">
    <location>
        <begin position="30"/>
        <end position="172"/>
    </location>
</feature>
<protein>
    <submittedName>
        <fullName evidence="3">Insulinase family protein</fullName>
    </submittedName>
</protein>
<dbReference type="PANTHER" id="PTHR11851:SF134">
    <property type="entry name" value="ZINC-DEPENDENT PROTEASE"/>
    <property type="match status" value="1"/>
</dbReference>
<dbReference type="NCBIfam" id="NF047421">
    <property type="entry name" value="YfmH_fam"/>
    <property type="match status" value="1"/>
</dbReference>
<dbReference type="InterPro" id="IPR050361">
    <property type="entry name" value="MPP/UQCRC_Complex"/>
</dbReference>
<dbReference type="InterPro" id="IPR011249">
    <property type="entry name" value="Metalloenz_LuxS/M16"/>
</dbReference>
<dbReference type="Gene3D" id="3.30.830.10">
    <property type="entry name" value="Metalloenzyme, LuxS/M16 peptidase-like"/>
    <property type="match status" value="2"/>
</dbReference>
<gene>
    <name evidence="3" type="ORF">G6R28_03380</name>
</gene>
<evidence type="ECO:0000259" key="1">
    <source>
        <dbReference type="Pfam" id="PF00675"/>
    </source>
</evidence>
<evidence type="ECO:0000313" key="3">
    <source>
        <dbReference type="EMBL" id="MBS9336273.1"/>
    </source>
</evidence>
<dbReference type="Proteomes" id="UP000735205">
    <property type="component" value="Unassembled WGS sequence"/>
</dbReference>
<dbReference type="SUPFAM" id="SSF63411">
    <property type="entry name" value="LuxS/MPP-like metallohydrolase"/>
    <property type="match status" value="2"/>
</dbReference>
<organism evidence="3 4">
    <name type="scientific">Fructobacillus papyrifericola</name>
    <dbReference type="NCBI Taxonomy" id="2713172"/>
    <lineage>
        <taxon>Bacteria</taxon>
        <taxon>Bacillati</taxon>
        <taxon>Bacillota</taxon>
        <taxon>Bacilli</taxon>
        <taxon>Lactobacillales</taxon>
        <taxon>Lactobacillaceae</taxon>
        <taxon>Fructobacillus</taxon>
    </lineage>
</organism>